<keyword evidence="2" id="KW-1003">Cell membrane</keyword>
<dbReference type="STRING" id="1502745.SAMN02799620_02652"/>
<dbReference type="PANTHER" id="PTHR24421">
    <property type="entry name" value="NITRATE/NITRITE SENSOR PROTEIN NARX-RELATED"/>
    <property type="match status" value="1"/>
</dbReference>
<evidence type="ECO:0000259" key="10">
    <source>
        <dbReference type="SMART" id="SM00387"/>
    </source>
</evidence>
<dbReference type="Pfam" id="PF07730">
    <property type="entry name" value="HisKA_3"/>
    <property type="match status" value="1"/>
</dbReference>
<dbReference type="InterPro" id="IPR029016">
    <property type="entry name" value="GAF-like_dom_sf"/>
</dbReference>
<evidence type="ECO:0000256" key="6">
    <source>
        <dbReference type="ARBA" id="ARBA00022989"/>
    </source>
</evidence>
<feature type="transmembrane region" description="Helical" evidence="9">
    <location>
        <begin position="205"/>
        <end position="225"/>
    </location>
</feature>
<dbReference type="Pfam" id="PF02518">
    <property type="entry name" value="HATPase_c"/>
    <property type="match status" value="1"/>
</dbReference>
<feature type="transmembrane region" description="Helical" evidence="9">
    <location>
        <begin position="264"/>
        <end position="289"/>
    </location>
</feature>
<dbReference type="GO" id="GO:0046983">
    <property type="term" value="F:protein dimerization activity"/>
    <property type="evidence" value="ECO:0007669"/>
    <property type="project" value="InterPro"/>
</dbReference>
<feature type="transmembrane region" description="Helical" evidence="9">
    <location>
        <begin position="88"/>
        <end position="111"/>
    </location>
</feature>
<dbReference type="SUPFAM" id="SSF55781">
    <property type="entry name" value="GAF domain-like"/>
    <property type="match status" value="1"/>
</dbReference>
<evidence type="ECO:0000256" key="5">
    <source>
        <dbReference type="ARBA" id="ARBA00022777"/>
    </source>
</evidence>
<keyword evidence="8 9" id="KW-0472">Membrane</keyword>
<dbReference type="Proteomes" id="UP000199707">
    <property type="component" value="Unassembled WGS sequence"/>
</dbReference>
<evidence type="ECO:0000313" key="12">
    <source>
        <dbReference type="Proteomes" id="UP000199707"/>
    </source>
</evidence>
<evidence type="ECO:0000313" key="11">
    <source>
        <dbReference type="EMBL" id="SCX19275.1"/>
    </source>
</evidence>
<dbReference type="InterPro" id="IPR003594">
    <property type="entry name" value="HATPase_dom"/>
</dbReference>
<evidence type="ECO:0000256" key="8">
    <source>
        <dbReference type="ARBA" id="ARBA00023136"/>
    </source>
</evidence>
<organism evidence="11 12">
    <name type="scientific">Mycolicibacterium fluoranthenivorans</name>
    <dbReference type="NCBI Taxonomy" id="258505"/>
    <lineage>
        <taxon>Bacteria</taxon>
        <taxon>Bacillati</taxon>
        <taxon>Actinomycetota</taxon>
        <taxon>Actinomycetes</taxon>
        <taxon>Mycobacteriales</taxon>
        <taxon>Mycobacteriaceae</taxon>
        <taxon>Mycolicibacterium</taxon>
    </lineage>
</organism>
<dbReference type="InterPro" id="IPR036890">
    <property type="entry name" value="HATPase_C_sf"/>
</dbReference>
<accession>A0A1G4WA36</accession>
<evidence type="ECO:0000256" key="3">
    <source>
        <dbReference type="ARBA" id="ARBA00022679"/>
    </source>
</evidence>
<dbReference type="Gene3D" id="3.30.565.10">
    <property type="entry name" value="Histidine kinase-like ATPase, C-terminal domain"/>
    <property type="match status" value="1"/>
</dbReference>
<feature type="domain" description="Histidine kinase/HSP90-like ATPase" evidence="10">
    <location>
        <begin position="577"/>
        <end position="667"/>
    </location>
</feature>
<dbReference type="GO" id="GO:0000155">
    <property type="term" value="F:phosphorelay sensor kinase activity"/>
    <property type="evidence" value="ECO:0007669"/>
    <property type="project" value="InterPro"/>
</dbReference>
<dbReference type="InterPro" id="IPR011712">
    <property type="entry name" value="Sig_transdc_His_kin_sub3_dim/P"/>
</dbReference>
<keyword evidence="7" id="KW-0902">Two-component regulatory system</keyword>
<dbReference type="CDD" id="cd16917">
    <property type="entry name" value="HATPase_UhpB-NarQ-NarX-like"/>
    <property type="match status" value="1"/>
</dbReference>
<name>A0A1G4WA36_9MYCO</name>
<dbReference type="EMBL" id="FMUB01000005">
    <property type="protein sequence ID" value="SCX19275.1"/>
    <property type="molecule type" value="Genomic_DNA"/>
</dbReference>
<dbReference type="GO" id="GO:0005886">
    <property type="term" value="C:plasma membrane"/>
    <property type="evidence" value="ECO:0007669"/>
    <property type="project" value="UniProtKB-SubCell"/>
</dbReference>
<dbReference type="Gene3D" id="1.20.5.1930">
    <property type="match status" value="1"/>
</dbReference>
<feature type="transmembrane region" description="Helical" evidence="9">
    <location>
        <begin position="123"/>
        <end position="141"/>
    </location>
</feature>
<feature type="transmembrane region" description="Helical" evidence="9">
    <location>
        <begin position="231"/>
        <end position="252"/>
    </location>
</feature>
<dbReference type="SUPFAM" id="SSF55874">
    <property type="entry name" value="ATPase domain of HSP90 chaperone/DNA topoisomerase II/histidine kinase"/>
    <property type="match status" value="1"/>
</dbReference>
<evidence type="ECO:0000256" key="9">
    <source>
        <dbReference type="SAM" id="Phobius"/>
    </source>
</evidence>
<feature type="transmembrane region" description="Helical" evidence="9">
    <location>
        <begin position="51"/>
        <end position="68"/>
    </location>
</feature>
<dbReference type="PANTHER" id="PTHR24421:SF37">
    <property type="entry name" value="SENSOR HISTIDINE KINASE NARS"/>
    <property type="match status" value="1"/>
</dbReference>
<proteinExistence type="predicted"/>
<evidence type="ECO:0000256" key="4">
    <source>
        <dbReference type="ARBA" id="ARBA00022692"/>
    </source>
</evidence>
<dbReference type="SMART" id="SM00387">
    <property type="entry name" value="HATPase_c"/>
    <property type="match status" value="1"/>
</dbReference>
<sequence>MAVCSVVMHWINRGVDTEGLKTELWTATVLQTLTWATAGTLIVTRRPRNPFGWLFCGASLAAAVTSLGNEYAVYALAVHRQELTGGLWVLWLANWSWVLYLGVIPVVLLLFPDGNLLSRRWAPALIMAVAATLALLLAQMLRPGSMFEPTSATSVGNPIGIQRWTTGLTTTGLIAEGLLDAAMVIGVFSLLLRFRRSRGDERAQLKWLASVAVFLPVTIAVRYVVPGTESTLAFKLHIALLIGTITVAVLKYRLYDIDIILNRSLVYTTLTVLVLGIYVAVVAAAGAVLQARAGLVPSLVATGVVAAAFSPLRHRLQLGVNKLLYGGRDEPYEVLSRLGQRLESSLAVDEVLPGLVETVAQAFKLPYVAVEVPEPGSHDDAEGIAMKTVASYGRMAPIALRLPLQYQGAPVGALVLAARSGDDGFTPADRRLLDDVARQAGVAAHAVALTAALQGSRERLVAAREEERRRLRRDLHDGLGPTLTAVALQIDATRNVLRTDPEAADELLKALRAEVRISIDSIRRLVYDLRPPALDELGLVRALREQAAGFVRAGSGRLDGLRVTVEAPCDLPDLPAAVEVAAYRIGAEAVTNVARHAKASHCELRLTINGALEVQVIDDGIGASASWRPGVGIASMRERAAELGGTLSVEPSTTHGTRVLAKLPLRER</sequence>
<keyword evidence="4 9" id="KW-0812">Transmembrane</keyword>
<dbReference type="InterPro" id="IPR050482">
    <property type="entry name" value="Sensor_HK_TwoCompSys"/>
</dbReference>
<reference evidence="12" key="1">
    <citation type="submission" date="2016-10" db="EMBL/GenBank/DDBJ databases">
        <authorList>
            <person name="Varghese N."/>
            <person name="Submissions S."/>
        </authorList>
    </citation>
    <scope>NUCLEOTIDE SEQUENCE [LARGE SCALE GENOMIC DNA]</scope>
    <source>
        <strain evidence="12">UNC267MFSha1.1M11</strain>
    </source>
</reference>
<evidence type="ECO:0000256" key="7">
    <source>
        <dbReference type="ARBA" id="ARBA00023012"/>
    </source>
</evidence>
<gene>
    <name evidence="11" type="ORF">SAMN02799620_02652</name>
</gene>
<dbReference type="Gene3D" id="3.30.450.40">
    <property type="match status" value="1"/>
</dbReference>
<keyword evidence="3" id="KW-0808">Transferase</keyword>
<evidence type="ECO:0000256" key="2">
    <source>
        <dbReference type="ARBA" id="ARBA00022475"/>
    </source>
</evidence>
<keyword evidence="6 9" id="KW-1133">Transmembrane helix</keyword>
<comment type="subcellular location">
    <subcellularLocation>
        <location evidence="1">Cell membrane</location>
        <topology evidence="1">Multi-pass membrane protein</topology>
    </subcellularLocation>
</comment>
<evidence type="ECO:0000256" key="1">
    <source>
        <dbReference type="ARBA" id="ARBA00004651"/>
    </source>
</evidence>
<dbReference type="AlphaFoldDB" id="A0A1G4WA36"/>
<feature type="transmembrane region" description="Helical" evidence="9">
    <location>
        <begin position="173"/>
        <end position="193"/>
    </location>
</feature>
<keyword evidence="5 11" id="KW-0418">Kinase</keyword>
<protein>
    <submittedName>
        <fullName evidence="11">Histidine kinase-, DNA gyrase B-, and HSP90-like ATPase</fullName>
    </submittedName>
</protein>